<reference evidence="6" key="1">
    <citation type="journal article" date="2019" name="Int. J. Syst. Evol. Microbiol.">
        <title>The Global Catalogue of Microorganisms (GCM) 10K type strain sequencing project: providing services to taxonomists for standard genome sequencing and annotation.</title>
        <authorList>
            <consortium name="The Broad Institute Genomics Platform"/>
            <consortium name="The Broad Institute Genome Sequencing Center for Infectious Disease"/>
            <person name="Wu L."/>
            <person name="Ma J."/>
        </authorList>
    </citation>
    <scope>NUCLEOTIDE SEQUENCE [LARGE SCALE GENOMIC DNA]</scope>
    <source>
        <strain evidence="6">KCTC 13528</strain>
    </source>
</reference>
<dbReference type="Gene3D" id="3.40.30.10">
    <property type="entry name" value="Glutaredoxin"/>
    <property type="match status" value="1"/>
</dbReference>
<dbReference type="PROSITE" id="PS51355">
    <property type="entry name" value="GLUTATHIONE_PEROXID_3"/>
    <property type="match status" value="1"/>
</dbReference>
<dbReference type="Pfam" id="PF00255">
    <property type="entry name" value="GSHPx"/>
    <property type="match status" value="1"/>
</dbReference>
<dbReference type="SUPFAM" id="SSF52833">
    <property type="entry name" value="Thioredoxin-like"/>
    <property type="match status" value="1"/>
</dbReference>
<dbReference type="PROSITE" id="PS00460">
    <property type="entry name" value="GLUTATHIONE_PEROXID_1"/>
    <property type="match status" value="1"/>
</dbReference>
<name>A0ABW5ZH38_9BACL</name>
<dbReference type="RefSeq" id="WP_204728857.1">
    <property type="nucleotide sequence ID" value="NZ_JAFBDK010000005.1"/>
</dbReference>
<dbReference type="PANTHER" id="PTHR11592:SF78">
    <property type="entry name" value="GLUTATHIONE PEROXIDASE"/>
    <property type="match status" value="1"/>
</dbReference>
<dbReference type="PANTHER" id="PTHR11592">
    <property type="entry name" value="GLUTATHIONE PEROXIDASE"/>
    <property type="match status" value="1"/>
</dbReference>
<organism evidence="5 6">
    <name type="scientific">Jeotgalibacillus terrae</name>
    <dbReference type="NCBI Taxonomy" id="587735"/>
    <lineage>
        <taxon>Bacteria</taxon>
        <taxon>Bacillati</taxon>
        <taxon>Bacillota</taxon>
        <taxon>Bacilli</taxon>
        <taxon>Bacillales</taxon>
        <taxon>Caryophanaceae</taxon>
        <taxon>Jeotgalibacillus</taxon>
    </lineage>
</organism>
<dbReference type="GO" id="GO:0004601">
    <property type="term" value="F:peroxidase activity"/>
    <property type="evidence" value="ECO:0007669"/>
    <property type="project" value="UniProtKB-KW"/>
</dbReference>
<keyword evidence="3 4" id="KW-0560">Oxidoreductase</keyword>
<evidence type="ECO:0000256" key="4">
    <source>
        <dbReference type="RuleBase" id="RU000499"/>
    </source>
</evidence>
<protein>
    <recommendedName>
        <fullName evidence="4">Glutathione peroxidase</fullName>
    </recommendedName>
</protein>
<comment type="similarity">
    <text evidence="1 4">Belongs to the glutathione peroxidase family.</text>
</comment>
<dbReference type="CDD" id="cd00340">
    <property type="entry name" value="GSH_Peroxidase"/>
    <property type="match status" value="1"/>
</dbReference>
<keyword evidence="6" id="KW-1185">Reference proteome</keyword>
<dbReference type="InterPro" id="IPR036249">
    <property type="entry name" value="Thioredoxin-like_sf"/>
</dbReference>
<evidence type="ECO:0000256" key="2">
    <source>
        <dbReference type="ARBA" id="ARBA00022559"/>
    </source>
</evidence>
<dbReference type="EMBL" id="JBHUPG010000019">
    <property type="protein sequence ID" value="MFD2912294.1"/>
    <property type="molecule type" value="Genomic_DNA"/>
</dbReference>
<evidence type="ECO:0000313" key="6">
    <source>
        <dbReference type="Proteomes" id="UP001597561"/>
    </source>
</evidence>
<comment type="caution">
    <text evidence="5">The sequence shown here is derived from an EMBL/GenBank/DDBJ whole genome shotgun (WGS) entry which is preliminary data.</text>
</comment>
<accession>A0ABW5ZH38</accession>
<evidence type="ECO:0000313" key="5">
    <source>
        <dbReference type="EMBL" id="MFD2912294.1"/>
    </source>
</evidence>
<sequence>MTVYDYTVQKPNREEVTMEAFKGKPMLIVNTASKCGLAPQFEGLQKLHETYGDQGLQVLGFPCDQFNNQEFDDIEKTTEHCQINYGVSFPMFGKIKVNGKETHPLFDYLKNQQKGMLSKEIKWNFTKFLVDKEGNVVKRYAPTTPPDKIEEDIKSLL</sequence>
<dbReference type="InterPro" id="IPR000889">
    <property type="entry name" value="Glutathione_peroxidase"/>
</dbReference>
<dbReference type="PIRSF" id="PIRSF000303">
    <property type="entry name" value="Glutathion_perox"/>
    <property type="match status" value="1"/>
</dbReference>
<dbReference type="InterPro" id="IPR029759">
    <property type="entry name" value="GPX_AS"/>
</dbReference>
<evidence type="ECO:0000256" key="3">
    <source>
        <dbReference type="ARBA" id="ARBA00023002"/>
    </source>
</evidence>
<dbReference type="Proteomes" id="UP001597561">
    <property type="component" value="Unassembled WGS sequence"/>
</dbReference>
<evidence type="ECO:0000256" key="1">
    <source>
        <dbReference type="ARBA" id="ARBA00006926"/>
    </source>
</evidence>
<keyword evidence="2 4" id="KW-0575">Peroxidase</keyword>
<dbReference type="PRINTS" id="PR01011">
    <property type="entry name" value="GLUTPROXDASE"/>
</dbReference>
<gene>
    <name evidence="5" type="ORF">ACFS5P_10450</name>
</gene>
<proteinExistence type="inferred from homology"/>